<proteinExistence type="inferred from homology"/>
<keyword evidence="8 10" id="KW-0472">Membrane</keyword>
<dbReference type="Pfam" id="PF01595">
    <property type="entry name" value="CNNM"/>
    <property type="match status" value="1"/>
</dbReference>
<keyword evidence="7 9" id="KW-0129">CBS domain</keyword>
<evidence type="ECO:0008006" key="16">
    <source>
        <dbReference type="Google" id="ProtNLM"/>
    </source>
</evidence>
<feature type="domain" description="CNNM transmembrane" evidence="13">
    <location>
        <begin position="1"/>
        <end position="179"/>
    </location>
</feature>
<dbReference type="Pfam" id="PF03471">
    <property type="entry name" value="CorC_HlyC"/>
    <property type="match status" value="1"/>
</dbReference>
<dbReference type="PANTHER" id="PTHR43099">
    <property type="entry name" value="UPF0053 PROTEIN YRKA"/>
    <property type="match status" value="1"/>
</dbReference>
<evidence type="ECO:0000259" key="12">
    <source>
        <dbReference type="PROSITE" id="PS51371"/>
    </source>
</evidence>
<dbReference type="Gene3D" id="3.10.580.10">
    <property type="entry name" value="CBS-domain"/>
    <property type="match status" value="1"/>
</dbReference>
<dbReference type="PATRIC" id="fig|861450.3.peg.38"/>
<dbReference type="InterPro" id="IPR046342">
    <property type="entry name" value="CBS_dom_sf"/>
</dbReference>
<evidence type="ECO:0000313" key="14">
    <source>
        <dbReference type="EMBL" id="EHM44074.1"/>
    </source>
</evidence>
<dbReference type="Proteomes" id="UP000005481">
    <property type="component" value="Unassembled WGS sequence"/>
</dbReference>
<comment type="subcellular location">
    <subcellularLocation>
        <location evidence="1">Cell membrane</location>
        <topology evidence="1">Multi-pass membrane protein</topology>
    </subcellularLocation>
</comment>
<accession>G9YEI0</accession>
<dbReference type="HOGENOM" id="CLU_015237_4_0_9"/>
<feature type="domain" description="CBS" evidence="12">
    <location>
        <begin position="270"/>
        <end position="326"/>
    </location>
</feature>
<keyword evidence="6 10" id="KW-1133">Transmembrane helix</keyword>
<dbReference type="CDD" id="cd04590">
    <property type="entry name" value="CBS_pair_CorC_HlyC_assoc"/>
    <property type="match status" value="1"/>
</dbReference>
<comment type="similarity">
    <text evidence="2">Belongs to the UPF0053 family.</text>
</comment>
<keyword evidence="5" id="KW-0677">Repeat</keyword>
<dbReference type="InterPro" id="IPR036318">
    <property type="entry name" value="FAD-bd_PCMH-like_sf"/>
</dbReference>
<dbReference type="Pfam" id="PF00571">
    <property type="entry name" value="CBS"/>
    <property type="match status" value="1"/>
</dbReference>
<evidence type="ECO:0000256" key="10">
    <source>
        <dbReference type="PROSITE-ProRule" id="PRU01193"/>
    </source>
</evidence>
<reference evidence="14 15" key="1">
    <citation type="submission" date="2011-08" db="EMBL/GenBank/DDBJ databases">
        <authorList>
            <person name="Weinstock G."/>
            <person name="Sodergren E."/>
            <person name="Clifton S."/>
            <person name="Fulton L."/>
            <person name="Fulton B."/>
            <person name="Courtney L."/>
            <person name="Fronick C."/>
            <person name="Harrison M."/>
            <person name="Strong C."/>
            <person name="Farmer C."/>
            <person name="Delahaunty K."/>
            <person name="Markovic C."/>
            <person name="Hall O."/>
            <person name="Minx P."/>
            <person name="Tomlinson C."/>
            <person name="Mitreva M."/>
            <person name="Hou S."/>
            <person name="Chen J."/>
            <person name="Wollam A."/>
            <person name="Pepin K.H."/>
            <person name="Johnson M."/>
            <person name="Bhonagiri V."/>
            <person name="Zhang X."/>
            <person name="Suruliraj S."/>
            <person name="Warren W."/>
            <person name="Chinwalla A."/>
            <person name="Mardis E.R."/>
            <person name="Wilson R.K."/>
        </authorList>
    </citation>
    <scope>NUCLEOTIDE SEQUENCE [LARGE SCALE GENOMIC DNA]</scope>
    <source>
        <strain evidence="14 15">F0357</strain>
    </source>
</reference>
<dbReference type="SMART" id="SM00116">
    <property type="entry name" value="CBS"/>
    <property type="match status" value="1"/>
</dbReference>
<comment type="caution">
    <text evidence="14">The sequence shown here is derived from an EMBL/GenBank/DDBJ whole genome shotgun (WGS) entry which is preliminary data.</text>
</comment>
<dbReference type="AlphaFoldDB" id="G9YEI0"/>
<dbReference type="Gene3D" id="3.30.465.10">
    <property type="match status" value="1"/>
</dbReference>
<evidence type="ECO:0000256" key="11">
    <source>
        <dbReference type="SAM" id="Phobius"/>
    </source>
</evidence>
<dbReference type="InterPro" id="IPR000644">
    <property type="entry name" value="CBS_dom"/>
</dbReference>
<feature type="transmembrane region" description="Helical" evidence="11">
    <location>
        <begin position="123"/>
        <end position="143"/>
    </location>
</feature>
<dbReference type="InterPro" id="IPR016169">
    <property type="entry name" value="FAD-bd_PCMH_sub2"/>
</dbReference>
<dbReference type="PROSITE" id="PS51371">
    <property type="entry name" value="CBS"/>
    <property type="match status" value="1"/>
</dbReference>
<feature type="transmembrane region" description="Helical" evidence="11">
    <location>
        <begin position="78"/>
        <end position="102"/>
    </location>
</feature>
<dbReference type="PANTHER" id="PTHR43099:SF2">
    <property type="entry name" value="UPF0053 PROTEIN YRKA"/>
    <property type="match status" value="1"/>
</dbReference>
<dbReference type="InterPro" id="IPR051676">
    <property type="entry name" value="UPF0053_domain"/>
</dbReference>
<dbReference type="SUPFAM" id="SSF54631">
    <property type="entry name" value="CBS-domain pair"/>
    <property type="match status" value="1"/>
</dbReference>
<evidence type="ECO:0000313" key="15">
    <source>
        <dbReference type="Proteomes" id="UP000005481"/>
    </source>
</evidence>
<organism evidence="14 15">
    <name type="scientific">Anaeroglobus geminatus F0357</name>
    <dbReference type="NCBI Taxonomy" id="861450"/>
    <lineage>
        <taxon>Bacteria</taxon>
        <taxon>Bacillati</taxon>
        <taxon>Bacillota</taxon>
        <taxon>Negativicutes</taxon>
        <taxon>Veillonellales</taxon>
        <taxon>Veillonellaceae</taxon>
        <taxon>Anaeroglobus</taxon>
    </lineage>
</organism>
<dbReference type="STRING" id="861450.HMPREF0080_00038"/>
<keyword evidence="4 10" id="KW-0812">Transmembrane</keyword>
<dbReference type="GO" id="GO:0005886">
    <property type="term" value="C:plasma membrane"/>
    <property type="evidence" value="ECO:0007669"/>
    <property type="project" value="UniProtKB-SubCell"/>
</dbReference>
<dbReference type="EMBL" id="AGCJ01000001">
    <property type="protein sequence ID" value="EHM44074.1"/>
    <property type="molecule type" value="Genomic_DNA"/>
</dbReference>
<dbReference type="InterPro" id="IPR005170">
    <property type="entry name" value="Transptr-assoc_dom"/>
</dbReference>
<dbReference type="GO" id="GO:0050660">
    <property type="term" value="F:flavin adenine dinucleotide binding"/>
    <property type="evidence" value="ECO:0007669"/>
    <property type="project" value="InterPro"/>
</dbReference>
<dbReference type="SUPFAM" id="SSF56176">
    <property type="entry name" value="FAD-binding/transporter-associated domain-like"/>
    <property type="match status" value="1"/>
</dbReference>
<gene>
    <name evidence="14" type="ORF">HMPREF0080_00038</name>
</gene>
<dbReference type="eggNOG" id="COG1253">
    <property type="taxonomic scope" value="Bacteria"/>
</dbReference>
<sequence>MLEMSIVSSHQSRLETIAEEGNKAAKIVLKLRENPNKMFSTVQFGMTLVSLLTGVYGGTEMAGPLSSYVALIPGAEPYAYSISLTAIVIIITYLTLILGELVPKRIAIDSPERIACFLARPMLWFSKLCTPLVWILSASTAFVTKLIGADNPEVLPVTADEIRLLLEKGAELGAFDKEEPKLVERVFRLSDMDAGDIMTNRTQMDWIDLEDDENKIMKDLVAFHHINVPVCRGSIDEFIGIASINKVFSQYYKGVALKRYVSIHAILEHSCRNPEYIPESMDIMKVVHIFQEKGIHEAAVLDEYGNLSGILSVHDILEKLVGIMPVGEAEKAEEANKIVQRGLNEWLIDGLVSIEEFKDFFLIDEELPGEGEDLYKTMGGFVTYGIGRIIQETDIYEWKNYKFEVIDMDNLRVDKILVFRAKTEEIIE</sequence>
<keyword evidence="15" id="KW-1185">Reference proteome</keyword>
<evidence type="ECO:0000256" key="2">
    <source>
        <dbReference type="ARBA" id="ARBA00006337"/>
    </source>
</evidence>
<dbReference type="InterPro" id="IPR002550">
    <property type="entry name" value="CNNM"/>
</dbReference>
<evidence type="ECO:0000259" key="13">
    <source>
        <dbReference type="PROSITE" id="PS51846"/>
    </source>
</evidence>
<dbReference type="SMART" id="SM01091">
    <property type="entry name" value="CorC_HlyC"/>
    <property type="match status" value="1"/>
</dbReference>
<evidence type="ECO:0000256" key="1">
    <source>
        <dbReference type="ARBA" id="ARBA00004651"/>
    </source>
</evidence>
<evidence type="ECO:0000256" key="3">
    <source>
        <dbReference type="ARBA" id="ARBA00022475"/>
    </source>
</evidence>
<evidence type="ECO:0000256" key="8">
    <source>
        <dbReference type="ARBA" id="ARBA00023136"/>
    </source>
</evidence>
<protein>
    <recommendedName>
        <fullName evidence="16">CBS domain protein</fullName>
    </recommendedName>
</protein>
<dbReference type="PROSITE" id="PS51846">
    <property type="entry name" value="CNNM"/>
    <property type="match status" value="1"/>
</dbReference>
<evidence type="ECO:0000256" key="9">
    <source>
        <dbReference type="PROSITE-ProRule" id="PRU00703"/>
    </source>
</evidence>
<evidence type="ECO:0000256" key="7">
    <source>
        <dbReference type="ARBA" id="ARBA00023122"/>
    </source>
</evidence>
<evidence type="ECO:0000256" key="5">
    <source>
        <dbReference type="ARBA" id="ARBA00022737"/>
    </source>
</evidence>
<evidence type="ECO:0000256" key="6">
    <source>
        <dbReference type="ARBA" id="ARBA00022989"/>
    </source>
</evidence>
<evidence type="ECO:0000256" key="4">
    <source>
        <dbReference type="ARBA" id="ARBA00022692"/>
    </source>
</evidence>
<name>G9YEI0_9FIRM</name>
<keyword evidence="3" id="KW-1003">Cell membrane</keyword>
<dbReference type="InterPro" id="IPR044751">
    <property type="entry name" value="Ion_transp-like_CBS"/>
</dbReference>